<dbReference type="InterPro" id="IPR051781">
    <property type="entry name" value="Metallo-dep_Hydrolase"/>
</dbReference>
<gene>
    <name evidence="2" type="ORF">L207DRAFT_548335</name>
</gene>
<dbReference type="EMBL" id="KZ613958">
    <property type="protein sequence ID" value="PMD32742.1"/>
    <property type="molecule type" value="Genomic_DNA"/>
</dbReference>
<dbReference type="SUPFAM" id="SSF51556">
    <property type="entry name" value="Metallo-dependent hydrolases"/>
    <property type="match status" value="1"/>
</dbReference>
<name>A0A2J6R2K0_HYAVF</name>
<dbReference type="Gene3D" id="2.30.40.10">
    <property type="entry name" value="Urease, subunit C, domain 1"/>
    <property type="match status" value="1"/>
</dbReference>
<evidence type="ECO:0000313" key="2">
    <source>
        <dbReference type="EMBL" id="PMD32742.1"/>
    </source>
</evidence>
<dbReference type="SUPFAM" id="SSF51338">
    <property type="entry name" value="Composite domain of metallo-dependent hydrolases"/>
    <property type="match status" value="1"/>
</dbReference>
<proteinExistence type="predicted"/>
<dbReference type="STRING" id="1149755.A0A2J6R2K0"/>
<dbReference type="AlphaFoldDB" id="A0A2J6R2K0"/>
<reference evidence="2 3" key="1">
    <citation type="submission" date="2016-04" db="EMBL/GenBank/DDBJ databases">
        <title>A degradative enzymes factory behind the ericoid mycorrhizal symbiosis.</title>
        <authorList>
            <consortium name="DOE Joint Genome Institute"/>
            <person name="Martino E."/>
            <person name="Morin E."/>
            <person name="Grelet G."/>
            <person name="Kuo A."/>
            <person name="Kohler A."/>
            <person name="Daghino S."/>
            <person name="Barry K."/>
            <person name="Choi C."/>
            <person name="Cichocki N."/>
            <person name="Clum A."/>
            <person name="Copeland A."/>
            <person name="Hainaut M."/>
            <person name="Haridas S."/>
            <person name="Labutti K."/>
            <person name="Lindquist E."/>
            <person name="Lipzen A."/>
            <person name="Khouja H.-R."/>
            <person name="Murat C."/>
            <person name="Ohm R."/>
            <person name="Olson A."/>
            <person name="Spatafora J."/>
            <person name="Veneault-Fourrey C."/>
            <person name="Henrissat B."/>
            <person name="Grigoriev I."/>
            <person name="Martin F."/>
            <person name="Perotto S."/>
        </authorList>
    </citation>
    <scope>NUCLEOTIDE SEQUENCE [LARGE SCALE GENOMIC DNA]</scope>
    <source>
        <strain evidence="2 3">F</strain>
    </source>
</reference>
<dbReference type="InterPro" id="IPR006680">
    <property type="entry name" value="Amidohydro-rel"/>
</dbReference>
<protein>
    <recommendedName>
        <fullName evidence="1">Amidohydrolase-related domain-containing protein</fullName>
    </recommendedName>
</protein>
<dbReference type="Pfam" id="PF01979">
    <property type="entry name" value="Amidohydro_1"/>
    <property type="match status" value="1"/>
</dbReference>
<dbReference type="InterPro" id="IPR011059">
    <property type="entry name" value="Metal-dep_hydrolase_composite"/>
</dbReference>
<accession>A0A2J6R2K0</accession>
<dbReference type="Proteomes" id="UP000235786">
    <property type="component" value="Unassembled WGS sequence"/>
</dbReference>
<sequence>MSGMNSLFVLTDVLVSTGDEFIEKGYVEVEGGNITRFGSGESTNTTNSKTPIISKRGCTLLPGLIDSHIHGLGGNILSIEQSLRFGVTTTKNTINSWPKLTKPLEAYAFLMHELGYSIIVNLLPPSLDLQRVIVAAAHAQGLLAVGHAFSFQGAVDLLSCGVDGLTHSFIDKPTSDQHIELAKRNNARHNPTLTVCASQTREGDEMQVKFHNDPLAKRMLFDTTPRQPLALGNEDSRVENAYQRTRDMYKAGIPIMVGSDSSGQVRGSQFGLGVHMEIHAMVHKAGITVVDVFKGATSLVADRFGFHDRGRIEVGRKADLVLVEGDVSEFLAKEDNLCLPICGVWRDGVVAKVYEEVMS</sequence>
<feature type="domain" description="Amidohydrolase-related" evidence="1">
    <location>
        <begin position="216"/>
        <end position="353"/>
    </location>
</feature>
<dbReference type="GO" id="GO:0016810">
    <property type="term" value="F:hydrolase activity, acting on carbon-nitrogen (but not peptide) bonds"/>
    <property type="evidence" value="ECO:0007669"/>
    <property type="project" value="InterPro"/>
</dbReference>
<dbReference type="Gene3D" id="3.20.20.140">
    <property type="entry name" value="Metal-dependent hydrolases"/>
    <property type="match status" value="1"/>
</dbReference>
<dbReference type="InterPro" id="IPR032466">
    <property type="entry name" value="Metal_Hydrolase"/>
</dbReference>
<dbReference type="PANTHER" id="PTHR43135">
    <property type="entry name" value="ALPHA-D-RIBOSE 1-METHYLPHOSPHONATE 5-TRIPHOSPHATE DIPHOSPHATASE"/>
    <property type="match status" value="1"/>
</dbReference>
<organism evidence="2 3">
    <name type="scientific">Hyaloscypha variabilis (strain UAMH 11265 / GT02V1 / F)</name>
    <name type="common">Meliniomyces variabilis</name>
    <dbReference type="NCBI Taxonomy" id="1149755"/>
    <lineage>
        <taxon>Eukaryota</taxon>
        <taxon>Fungi</taxon>
        <taxon>Dikarya</taxon>
        <taxon>Ascomycota</taxon>
        <taxon>Pezizomycotina</taxon>
        <taxon>Leotiomycetes</taxon>
        <taxon>Helotiales</taxon>
        <taxon>Hyaloscyphaceae</taxon>
        <taxon>Hyaloscypha</taxon>
        <taxon>Hyaloscypha variabilis</taxon>
    </lineage>
</organism>
<keyword evidence="3" id="KW-1185">Reference proteome</keyword>
<evidence type="ECO:0000313" key="3">
    <source>
        <dbReference type="Proteomes" id="UP000235786"/>
    </source>
</evidence>
<dbReference type="OrthoDB" id="5595695at2759"/>
<dbReference type="PANTHER" id="PTHR43135:SF3">
    <property type="entry name" value="ALPHA-D-RIBOSE 1-METHYLPHOSPHONATE 5-TRIPHOSPHATE DIPHOSPHATASE"/>
    <property type="match status" value="1"/>
</dbReference>
<evidence type="ECO:0000259" key="1">
    <source>
        <dbReference type="Pfam" id="PF01979"/>
    </source>
</evidence>